<evidence type="ECO:0000313" key="3">
    <source>
        <dbReference type="WormBase" id="K01D12.20"/>
    </source>
</evidence>
<protein>
    <submittedName>
        <fullName evidence="1">Uncharacterized protein</fullName>
    </submittedName>
</protein>
<keyword evidence="2" id="KW-1185">Reference proteome</keyword>
<dbReference type="WormBase" id="K01D12.20">
    <property type="protein sequence ID" value="CE52505"/>
    <property type="gene ID" value="WBGene00303067"/>
</dbReference>
<proteinExistence type="predicted"/>
<dbReference type="AGR" id="WB:WBGene00303067"/>
<sequence>MIIFCFSHDRNLTIQ</sequence>
<organism evidence="1 2">
    <name type="scientific">Caenorhabditis elegans</name>
    <dbReference type="NCBI Taxonomy" id="6239"/>
    <lineage>
        <taxon>Eukaryota</taxon>
        <taxon>Metazoa</taxon>
        <taxon>Ecdysozoa</taxon>
        <taxon>Nematoda</taxon>
        <taxon>Chromadorea</taxon>
        <taxon>Rhabditida</taxon>
        <taxon>Rhabditina</taxon>
        <taxon>Rhabditomorpha</taxon>
        <taxon>Rhabditoidea</taxon>
        <taxon>Rhabditidae</taxon>
        <taxon>Peloderinae</taxon>
        <taxon>Caenorhabditis</taxon>
    </lineage>
</organism>
<name>A0A2K5ATX7_CAEEL</name>
<dbReference type="InParanoid" id="A0A2K5ATX7"/>
<gene>
    <name evidence="1" type="ORF">CELE_K01D12.20</name>
    <name evidence="1 3" type="ORF">K01D12.20</name>
</gene>
<dbReference type="Proteomes" id="UP000001940">
    <property type="component" value="Chromosome V"/>
</dbReference>
<accession>A0A2K5ATX7</accession>
<evidence type="ECO:0000313" key="1">
    <source>
        <dbReference type="EMBL" id="SPC47963.1"/>
    </source>
</evidence>
<evidence type="ECO:0000313" key="2">
    <source>
        <dbReference type="Proteomes" id="UP000001940"/>
    </source>
</evidence>
<dbReference type="EMBL" id="BX284605">
    <property type="protein sequence ID" value="SPC47963.1"/>
    <property type="molecule type" value="Genomic_DNA"/>
</dbReference>
<reference evidence="1 2" key="1">
    <citation type="journal article" date="1998" name="Science">
        <title>Genome sequence of the nematode C. elegans: a platform for investigating biology.</title>
        <authorList>
            <consortium name="The C. elegans sequencing consortium"/>
            <person name="Sulson J.E."/>
            <person name="Waterston R."/>
        </authorList>
    </citation>
    <scope>NUCLEOTIDE SEQUENCE [LARGE SCALE GENOMIC DNA]</scope>
    <source>
        <strain evidence="1 2">Bristol N2</strain>
    </source>
</reference>